<evidence type="ECO:0000259" key="4">
    <source>
        <dbReference type="Pfam" id="PF18962"/>
    </source>
</evidence>
<organism evidence="5 6">
    <name type="scientific">Formosa agariphila (strain DSM 15362 / KCTC 12365 / LMG 23005 / KMM 3901 / M-2Alg 35-1)</name>
    <dbReference type="NCBI Taxonomy" id="1347342"/>
    <lineage>
        <taxon>Bacteria</taxon>
        <taxon>Pseudomonadati</taxon>
        <taxon>Bacteroidota</taxon>
        <taxon>Flavobacteriia</taxon>
        <taxon>Flavobacteriales</taxon>
        <taxon>Flavobacteriaceae</taxon>
        <taxon>Formosa</taxon>
    </lineage>
</organism>
<evidence type="ECO:0008006" key="7">
    <source>
        <dbReference type="Google" id="ProtNLM"/>
    </source>
</evidence>
<protein>
    <recommendedName>
        <fullName evidence="7">Secretion system C-terminal sorting domain-containing protein</fullName>
    </recommendedName>
</protein>
<dbReference type="SUPFAM" id="SSF159245">
    <property type="entry name" value="AttH-like"/>
    <property type="match status" value="1"/>
</dbReference>
<dbReference type="OrthoDB" id="9770826at2"/>
<reference evidence="5 6" key="1">
    <citation type="journal article" date="2013" name="Appl. Environ. Microbiol.">
        <title>The genome of the alga-associated marine flavobacterium Formosa agariphila KMM 3901T reveals a broad potential for degradation of algal polysaccharides.</title>
        <authorList>
            <person name="Mann A.J."/>
            <person name="Hahnke R.L."/>
            <person name="Huang S."/>
            <person name="Werner J."/>
            <person name="Xing P."/>
            <person name="Barbeyron T."/>
            <person name="Huettel B."/>
            <person name="Stueber K."/>
            <person name="Reinhardt R."/>
            <person name="Harder J."/>
            <person name="Gloeckner F.O."/>
            <person name="Amann R.I."/>
            <person name="Teeling H."/>
        </authorList>
    </citation>
    <scope>NUCLEOTIDE SEQUENCE [LARGE SCALE GENOMIC DNA]</scope>
    <source>
        <strain evidence="6">DSM 15362 / KCTC 12365 / LMG 23005 / KMM 3901</strain>
    </source>
</reference>
<dbReference type="RefSeq" id="WP_038530117.1">
    <property type="nucleotide sequence ID" value="NZ_HG315671.1"/>
</dbReference>
<evidence type="ECO:0000256" key="2">
    <source>
        <dbReference type="SAM" id="SignalP"/>
    </source>
</evidence>
<dbReference type="Proteomes" id="UP000016160">
    <property type="component" value="Chromosome"/>
</dbReference>
<dbReference type="NCBIfam" id="TIGR04183">
    <property type="entry name" value="Por_Secre_tail"/>
    <property type="match status" value="1"/>
</dbReference>
<dbReference type="AlphaFoldDB" id="T2KMR0"/>
<name>T2KMR0_FORAG</name>
<dbReference type="PANTHER" id="PTHR38591">
    <property type="entry name" value="HYDROLASE"/>
    <property type="match status" value="1"/>
</dbReference>
<dbReference type="Pfam" id="PF17186">
    <property type="entry name" value="Lipocalin_9"/>
    <property type="match status" value="1"/>
</dbReference>
<dbReference type="eggNOG" id="COG5621">
    <property type="taxonomic scope" value="Bacteria"/>
</dbReference>
<evidence type="ECO:0000313" key="5">
    <source>
        <dbReference type="EMBL" id="CDF79716.1"/>
    </source>
</evidence>
<keyword evidence="6" id="KW-1185">Reference proteome</keyword>
<keyword evidence="1 2" id="KW-0732">Signal</keyword>
<evidence type="ECO:0000313" key="6">
    <source>
        <dbReference type="Proteomes" id="UP000016160"/>
    </source>
</evidence>
<dbReference type="PATRIC" id="fig|1347342.6.peg.2009"/>
<dbReference type="InterPro" id="IPR026444">
    <property type="entry name" value="Secre_tail"/>
</dbReference>
<dbReference type="HOGENOM" id="CLU_505039_0_0_10"/>
<feature type="domain" description="Secretion system C-terminal sorting" evidence="4">
    <location>
        <begin position="464"/>
        <end position="536"/>
    </location>
</feature>
<dbReference type="Pfam" id="PF18962">
    <property type="entry name" value="Por_Secre_tail"/>
    <property type="match status" value="1"/>
</dbReference>
<feature type="domain" description="AttH" evidence="3">
    <location>
        <begin position="49"/>
        <end position="217"/>
    </location>
</feature>
<gene>
    <name evidence="5" type="ORF">BN863_20040</name>
</gene>
<dbReference type="Gene3D" id="2.40.370.10">
    <property type="entry name" value="AttH-like domain"/>
    <property type="match status" value="2"/>
</dbReference>
<accession>T2KMR0</accession>
<evidence type="ECO:0000256" key="1">
    <source>
        <dbReference type="ARBA" id="ARBA00022729"/>
    </source>
</evidence>
<dbReference type="EMBL" id="HG315671">
    <property type="protein sequence ID" value="CDF79716.1"/>
    <property type="molecule type" value="Genomic_DNA"/>
</dbReference>
<sequence length="539" mass="61261">MKTNLITLLLVSFVFFSTQAQNWKTYPYTPEGSLISFATDEGAHASEPTEWWYTNGELVGKTTGTTYTYLLIYFRSTYSYAGFDGFRIINIMDESTGMFYTDTKPVNYESISETELNIVANVFTGGQDQWATKRNSENQLIPFEYTISATSPYGALDIEYTSSKAPLILGDNGYLEQASENYTYYYSQTHNTVSGNISLNGITESVTGTSWVDRQYGDFNPYLGERYEWFSIQLSNGMDINAYHVFTEDYEIPDNLKYRVFSAYVDETTQYTTSDFKLERLSYHWTEDEEKCYANKWRLTSEQNQVDLIIATRHKNAEITVPIRFFEDATTITGTVNGKAVTGIGFAELIHSYDNPEITINEISNNLYTSETPISWNLENPDDARTTLYDVLYSTDGEVFNTLIANTSDMIYSGDVPNLTSGDSVWFKIIAHTADDVLQSETISGALIYTVLSVEDAYFNDMRLFPNPTKNQLYLNGVSKISGLQYQILDVSGRIVYQSNKILNSSNTIEINTQQLYSGLYFLKCQAAEAEKSFKFIKE</sequence>
<proteinExistence type="predicted"/>
<dbReference type="InterPro" id="IPR010791">
    <property type="entry name" value="AttH_dom"/>
</dbReference>
<dbReference type="PANTHER" id="PTHR38591:SF1">
    <property type="entry name" value="BLL1000 PROTEIN"/>
    <property type="match status" value="1"/>
</dbReference>
<feature type="chain" id="PRO_5004591069" description="Secretion system C-terminal sorting domain-containing protein" evidence="2">
    <location>
        <begin position="21"/>
        <end position="539"/>
    </location>
</feature>
<dbReference type="InterPro" id="IPR023374">
    <property type="entry name" value="AttH-like_dom_sf"/>
</dbReference>
<dbReference type="Pfam" id="PF07143">
    <property type="entry name" value="CrtC"/>
    <property type="match status" value="1"/>
</dbReference>
<feature type="signal peptide" evidence="2">
    <location>
        <begin position="1"/>
        <end position="20"/>
    </location>
</feature>
<evidence type="ECO:0000259" key="3">
    <source>
        <dbReference type="Pfam" id="PF07143"/>
    </source>
</evidence>
<dbReference type="STRING" id="1347342.BN863_20040"/>